<comment type="caution">
    <text evidence="1">The sequence shown here is derived from an EMBL/GenBank/DDBJ whole genome shotgun (WGS) entry which is preliminary data.</text>
</comment>
<protein>
    <submittedName>
        <fullName evidence="1">Uncharacterized protein</fullName>
    </submittedName>
</protein>
<keyword evidence="2" id="KW-1185">Reference proteome</keyword>
<dbReference type="EMBL" id="VSRR010001042">
    <property type="protein sequence ID" value="MPC22011.1"/>
    <property type="molecule type" value="Genomic_DNA"/>
</dbReference>
<gene>
    <name evidence="1" type="ORF">E2C01_015016</name>
</gene>
<reference evidence="1 2" key="1">
    <citation type="submission" date="2019-05" db="EMBL/GenBank/DDBJ databases">
        <title>Another draft genome of Portunus trituberculatus and its Hox gene families provides insights of decapod evolution.</title>
        <authorList>
            <person name="Jeong J.-H."/>
            <person name="Song I."/>
            <person name="Kim S."/>
            <person name="Choi T."/>
            <person name="Kim D."/>
            <person name="Ryu S."/>
            <person name="Kim W."/>
        </authorList>
    </citation>
    <scope>NUCLEOTIDE SEQUENCE [LARGE SCALE GENOMIC DNA]</scope>
    <source>
        <tissue evidence="1">Muscle</tissue>
    </source>
</reference>
<proteinExistence type="predicted"/>
<dbReference type="Proteomes" id="UP000324222">
    <property type="component" value="Unassembled WGS sequence"/>
</dbReference>
<evidence type="ECO:0000313" key="1">
    <source>
        <dbReference type="EMBL" id="MPC22011.1"/>
    </source>
</evidence>
<name>A0A5B7DK78_PORTR</name>
<organism evidence="1 2">
    <name type="scientific">Portunus trituberculatus</name>
    <name type="common">Swimming crab</name>
    <name type="synonym">Neptunus trituberculatus</name>
    <dbReference type="NCBI Taxonomy" id="210409"/>
    <lineage>
        <taxon>Eukaryota</taxon>
        <taxon>Metazoa</taxon>
        <taxon>Ecdysozoa</taxon>
        <taxon>Arthropoda</taxon>
        <taxon>Crustacea</taxon>
        <taxon>Multicrustacea</taxon>
        <taxon>Malacostraca</taxon>
        <taxon>Eumalacostraca</taxon>
        <taxon>Eucarida</taxon>
        <taxon>Decapoda</taxon>
        <taxon>Pleocyemata</taxon>
        <taxon>Brachyura</taxon>
        <taxon>Eubrachyura</taxon>
        <taxon>Portunoidea</taxon>
        <taxon>Portunidae</taxon>
        <taxon>Portuninae</taxon>
        <taxon>Portunus</taxon>
    </lineage>
</organism>
<accession>A0A5B7DK78</accession>
<sequence>MVSGGDDLFCVTAATVPVGVHVSEARSTLLYYPAVLLAAAGGNGLHAYPSSVYICVARS</sequence>
<evidence type="ECO:0000313" key="2">
    <source>
        <dbReference type="Proteomes" id="UP000324222"/>
    </source>
</evidence>
<dbReference type="AlphaFoldDB" id="A0A5B7DK78"/>